<keyword evidence="6" id="KW-0496">Mitochondrion</keyword>
<dbReference type="PANTHER" id="PTHR31761">
    <property type="entry name" value="GROWTH ARREST AND DNA DAMAGE-INDUCIBLE PROTEINS-INTERACTING PROTEIN 1 GADD45GIP1"/>
    <property type="match status" value="1"/>
</dbReference>
<dbReference type="Pfam" id="PF10147">
    <property type="entry name" value="CR6_interact"/>
    <property type="match status" value="1"/>
</dbReference>
<evidence type="ECO:0000313" key="16">
    <source>
        <dbReference type="Proteomes" id="UP001107558"/>
    </source>
</evidence>
<evidence type="ECO:0000313" key="15">
    <source>
        <dbReference type="EMBL" id="KAG5671893.1"/>
    </source>
</evidence>
<dbReference type="AlphaFoldDB" id="A0A9J6BQD6"/>
<evidence type="ECO:0000256" key="9">
    <source>
        <dbReference type="ARBA" id="ARBA00023306"/>
    </source>
</evidence>
<protein>
    <recommendedName>
        <fullName evidence="11">Large ribosomal subunit protein mL64</fullName>
    </recommendedName>
    <alternativeName>
        <fullName evidence="10">39S ribosomal protein L59, mitochondrial</fullName>
    </alternativeName>
    <alternativeName>
        <fullName evidence="12">Growth arrest and DNA damage-inducible proteins-interacting protein 1</fullName>
    </alternativeName>
</protein>
<evidence type="ECO:0000256" key="6">
    <source>
        <dbReference type="ARBA" id="ARBA00023128"/>
    </source>
</evidence>
<dbReference type="InterPro" id="IPR018472">
    <property type="entry name" value="Ribosomal_mL64"/>
</dbReference>
<dbReference type="GO" id="GO:1990904">
    <property type="term" value="C:ribonucleoprotein complex"/>
    <property type="evidence" value="ECO:0007669"/>
    <property type="project" value="UniProtKB-KW"/>
</dbReference>
<proteinExistence type="inferred from homology"/>
<dbReference type="GO" id="GO:0005634">
    <property type="term" value="C:nucleus"/>
    <property type="evidence" value="ECO:0007669"/>
    <property type="project" value="UniProtKB-SubCell"/>
</dbReference>
<keyword evidence="4" id="KW-0689">Ribosomal protein</keyword>
<gene>
    <name evidence="15" type="ORF">PVAND_002062</name>
</gene>
<comment type="function">
    <text evidence="13">Acts as a negative regulator of G1 to S cell cycle phase progression by inhibiting cyclin-dependent kinases. Inhibitory effects are additive with GADD45 proteins but also occur in the absence of GADD45 proteins. Acts as a repressor of the orphan nuclear receptor NR4A1 by inhibiting AB domain-mediated transcriptional activity. May be involved in the hormone-mediated regulation of NR4A1 transcriptional activity. May play a role in mitochondrial protein synthesis.</text>
</comment>
<dbReference type="EMBL" id="JADBJN010000003">
    <property type="protein sequence ID" value="KAG5671893.1"/>
    <property type="molecule type" value="Genomic_DNA"/>
</dbReference>
<evidence type="ECO:0000256" key="3">
    <source>
        <dbReference type="ARBA" id="ARBA00005421"/>
    </source>
</evidence>
<dbReference type="Gene3D" id="6.10.280.120">
    <property type="entry name" value="Growth arrest and DNA-damage-inducible proteins-interacting protein 1"/>
    <property type="match status" value="1"/>
</dbReference>
<name>A0A9J6BQD6_POLVA</name>
<evidence type="ECO:0000256" key="11">
    <source>
        <dbReference type="ARBA" id="ARBA00035184"/>
    </source>
</evidence>
<keyword evidence="16" id="KW-1185">Reference proteome</keyword>
<keyword evidence="7" id="KW-0539">Nucleus</keyword>
<sequence length="273" mass="32843">MFTFKFIKNSLLCGVNLNRNLLVANSRSLQLFRRPNEKKKNEDDDDEDLLPEKIEEQEIQDPEIQYRSIAHMRNKSRLRPAHRNMLYDRVPYMQAESWIHETLKYKRLIYGRYGKASGIDPRICFETKSEMDEREEYERVAFPNTIQEMMVIEEQKKREKKEKNAAREALILANIKKLEQWKTDLTNKRWKKEEEARVAKERKDRLIEEVRRHFGYTIHPKDERFKELLEKKEKEQRKALKEAKKQQKQSKMLEKMAASQKVTATAPAEKVEE</sequence>
<feature type="compositionally biased region" description="Basic and acidic residues" evidence="14">
    <location>
        <begin position="236"/>
        <end position="245"/>
    </location>
</feature>
<reference evidence="15" key="1">
    <citation type="submission" date="2021-03" db="EMBL/GenBank/DDBJ databases">
        <title>Chromosome level genome of the anhydrobiotic midge Polypedilum vanderplanki.</title>
        <authorList>
            <person name="Yoshida Y."/>
            <person name="Kikawada T."/>
            <person name="Gusev O."/>
        </authorList>
    </citation>
    <scope>NUCLEOTIDE SEQUENCE</scope>
    <source>
        <strain evidence="15">NIAS01</strain>
        <tissue evidence="15">Whole body or cell culture</tissue>
    </source>
</reference>
<evidence type="ECO:0000256" key="13">
    <source>
        <dbReference type="ARBA" id="ARBA00060144"/>
    </source>
</evidence>
<dbReference type="GO" id="GO:0005840">
    <property type="term" value="C:ribosome"/>
    <property type="evidence" value="ECO:0007669"/>
    <property type="project" value="UniProtKB-KW"/>
</dbReference>
<evidence type="ECO:0000256" key="14">
    <source>
        <dbReference type="SAM" id="MobiDB-lite"/>
    </source>
</evidence>
<dbReference type="Proteomes" id="UP001107558">
    <property type="component" value="Chromosome 3"/>
</dbReference>
<evidence type="ECO:0000256" key="12">
    <source>
        <dbReference type="ARBA" id="ARBA00035485"/>
    </source>
</evidence>
<evidence type="ECO:0000256" key="5">
    <source>
        <dbReference type="ARBA" id="ARBA00023054"/>
    </source>
</evidence>
<dbReference type="InterPro" id="IPR043035">
    <property type="entry name" value="Ribosomal_mL64_sf"/>
</dbReference>
<accession>A0A9J6BQD6</accession>
<evidence type="ECO:0000256" key="2">
    <source>
        <dbReference type="ARBA" id="ARBA00004173"/>
    </source>
</evidence>
<feature type="region of interest" description="Disordered" evidence="14">
    <location>
        <begin position="236"/>
        <end position="273"/>
    </location>
</feature>
<dbReference type="GO" id="GO:0005739">
    <property type="term" value="C:mitochondrion"/>
    <property type="evidence" value="ECO:0007669"/>
    <property type="project" value="UniProtKB-SubCell"/>
</dbReference>
<evidence type="ECO:0000256" key="8">
    <source>
        <dbReference type="ARBA" id="ARBA00023274"/>
    </source>
</evidence>
<keyword evidence="8" id="KW-0687">Ribonucleoprotein</keyword>
<evidence type="ECO:0000256" key="10">
    <source>
        <dbReference type="ARBA" id="ARBA00030700"/>
    </source>
</evidence>
<evidence type="ECO:0000256" key="1">
    <source>
        <dbReference type="ARBA" id="ARBA00004123"/>
    </source>
</evidence>
<organism evidence="15 16">
    <name type="scientific">Polypedilum vanderplanki</name>
    <name type="common">Sleeping chironomid midge</name>
    <dbReference type="NCBI Taxonomy" id="319348"/>
    <lineage>
        <taxon>Eukaryota</taxon>
        <taxon>Metazoa</taxon>
        <taxon>Ecdysozoa</taxon>
        <taxon>Arthropoda</taxon>
        <taxon>Hexapoda</taxon>
        <taxon>Insecta</taxon>
        <taxon>Pterygota</taxon>
        <taxon>Neoptera</taxon>
        <taxon>Endopterygota</taxon>
        <taxon>Diptera</taxon>
        <taxon>Nematocera</taxon>
        <taxon>Chironomoidea</taxon>
        <taxon>Chironomidae</taxon>
        <taxon>Chironominae</taxon>
        <taxon>Polypedilum</taxon>
        <taxon>Polypedilum</taxon>
    </lineage>
</organism>
<comment type="similarity">
    <text evidence="3">Belongs to the mitochondrion-specific ribosomal protein mL64 family.</text>
</comment>
<evidence type="ECO:0000256" key="4">
    <source>
        <dbReference type="ARBA" id="ARBA00022980"/>
    </source>
</evidence>
<keyword evidence="5" id="KW-0175">Coiled coil</keyword>
<evidence type="ECO:0000256" key="7">
    <source>
        <dbReference type="ARBA" id="ARBA00023242"/>
    </source>
</evidence>
<dbReference type="OrthoDB" id="6247992at2759"/>
<comment type="subcellular location">
    <subcellularLocation>
        <location evidence="2">Mitochondrion</location>
    </subcellularLocation>
    <subcellularLocation>
        <location evidence="1">Nucleus</location>
    </subcellularLocation>
</comment>
<comment type="caution">
    <text evidence="15">The sequence shown here is derived from an EMBL/GenBank/DDBJ whole genome shotgun (WGS) entry which is preliminary data.</text>
</comment>
<keyword evidence="9" id="KW-0131">Cell cycle</keyword>
<dbReference type="PANTHER" id="PTHR31761:SF1">
    <property type="entry name" value="LARGE RIBOSOMAL SUBUNIT PROTEIN ML64"/>
    <property type="match status" value="1"/>
</dbReference>